<dbReference type="AlphaFoldDB" id="A0A8H4XD40"/>
<dbReference type="GO" id="GO:0016787">
    <property type="term" value="F:hydrolase activity"/>
    <property type="evidence" value="ECO:0007669"/>
    <property type="project" value="UniProtKB-KW"/>
</dbReference>
<evidence type="ECO:0000256" key="3">
    <source>
        <dbReference type="ARBA" id="ARBA00022806"/>
    </source>
</evidence>
<evidence type="ECO:0000256" key="1">
    <source>
        <dbReference type="ARBA" id="ARBA00022741"/>
    </source>
</evidence>
<dbReference type="OrthoDB" id="5106090at2759"/>
<dbReference type="SUPFAM" id="SSF52540">
    <property type="entry name" value="P-loop containing nucleoside triphosphate hydrolases"/>
    <property type="match status" value="1"/>
</dbReference>
<gene>
    <name evidence="6" type="ORF">FSARC_2285</name>
</gene>
<evidence type="ECO:0000256" key="2">
    <source>
        <dbReference type="ARBA" id="ARBA00022801"/>
    </source>
</evidence>
<dbReference type="InterPro" id="IPR050534">
    <property type="entry name" value="Coronavir_polyprotein_1ab"/>
</dbReference>
<protein>
    <recommendedName>
        <fullName evidence="5">DNA2/NAM7 helicase-like C-terminal domain-containing protein</fullName>
    </recommendedName>
</protein>
<dbReference type="InterPro" id="IPR027417">
    <property type="entry name" value="P-loop_NTPase"/>
</dbReference>
<evidence type="ECO:0000256" key="4">
    <source>
        <dbReference type="ARBA" id="ARBA00022840"/>
    </source>
</evidence>
<dbReference type="GO" id="GO:0043139">
    <property type="term" value="F:5'-3' DNA helicase activity"/>
    <property type="evidence" value="ECO:0007669"/>
    <property type="project" value="TreeGrafter"/>
</dbReference>
<dbReference type="InterPro" id="IPR041679">
    <property type="entry name" value="DNA2/NAM7-like_C"/>
</dbReference>
<reference evidence="6" key="2">
    <citation type="submission" date="2020-05" db="EMBL/GenBank/DDBJ databases">
        <authorList>
            <person name="Kim H.-S."/>
            <person name="Proctor R.H."/>
            <person name="Brown D.W."/>
        </authorList>
    </citation>
    <scope>NUCLEOTIDE SEQUENCE</scope>
    <source>
        <strain evidence="6">NRRL 20472</strain>
    </source>
</reference>
<dbReference type="Pfam" id="PF13087">
    <property type="entry name" value="AAA_12"/>
    <property type="match status" value="1"/>
</dbReference>
<evidence type="ECO:0000313" key="6">
    <source>
        <dbReference type="EMBL" id="KAF4970728.1"/>
    </source>
</evidence>
<dbReference type="PANTHER" id="PTHR43788">
    <property type="entry name" value="DNA2/NAM7 HELICASE FAMILY MEMBER"/>
    <property type="match status" value="1"/>
</dbReference>
<evidence type="ECO:0000313" key="7">
    <source>
        <dbReference type="Proteomes" id="UP000622797"/>
    </source>
</evidence>
<keyword evidence="4" id="KW-0067">ATP-binding</keyword>
<dbReference type="EMBL" id="JABEXW010000112">
    <property type="protein sequence ID" value="KAF4970728.1"/>
    <property type="molecule type" value="Genomic_DNA"/>
</dbReference>
<organism evidence="6 7">
    <name type="scientific">Fusarium sarcochroum</name>
    <dbReference type="NCBI Taxonomy" id="1208366"/>
    <lineage>
        <taxon>Eukaryota</taxon>
        <taxon>Fungi</taxon>
        <taxon>Dikarya</taxon>
        <taxon>Ascomycota</taxon>
        <taxon>Pezizomycotina</taxon>
        <taxon>Sordariomycetes</taxon>
        <taxon>Hypocreomycetidae</taxon>
        <taxon>Hypocreales</taxon>
        <taxon>Nectriaceae</taxon>
        <taxon>Fusarium</taxon>
        <taxon>Fusarium lateritium species complex</taxon>
    </lineage>
</organism>
<accession>A0A8H4XD40</accession>
<dbReference type="Proteomes" id="UP000622797">
    <property type="component" value="Unassembled WGS sequence"/>
</dbReference>
<comment type="caution">
    <text evidence="6">The sequence shown here is derived from an EMBL/GenBank/DDBJ whole genome shotgun (WGS) entry which is preliminary data.</text>
</comment>
<name>A0A8H4XD40_9HYPO</name>
<sequence>MSLLTPPPPQCDKAIELVVAIQARVGIAFAEMVFVTPYRGNLHCLEECRNKKASEQPGLRDVVINTTESFQGREGSGLGRHGNHRSSDKFRKYFDEDLVDVVLSQLFSAAEERFRQYLDATETLAIVTLLCLEKYGRLYGSAPTHVATSNLAERVSAVVDRVVQKYNEKYLEHQRHLLTIIRGYSLRTKASAVVIIVRNEASANVSLQGVACIARGQFDLARNLICQDVEDFELVSLGDPVCGVAGDRLLVQGSAWAIGGPPVDGTALPVFINCPASVCLFNEDGSRYNPDQNYCAVWLIRELITKLGLGPEDIVAITPYRTNPQHLEQALEEKAPYPVGPASISDVAVTTTDSFQGREGKVVVLVLVVTQDTGPQFVANRHRICVGITRHIGALFVVGDIDIVPAGAPAAVLNRAEDHEGDEGEVESVKADIFGNFLQYFRDNRDVIAFTPDNTVVGSE</sequence>
<feature type="domain" description="DNA2/NAM7 helicase-like C-terminal" evidence="5">
    <location>
        <begin position="271"/>
        <end position="401"/>
    </location>
</feature>
<dbReference type="GO" id="GO:0005524">
    <property type="term" value="F:ATP binding"/>
    <property type="evidence" value="ECO:0007669"/>
    <property type="project" value="UniProtKB-KW"/>
</dbReference>
<keyword evidence="3" id="KW-0347">Helicase</keyword>
<proteinExistence type="predicted"/>
<keyword evidence="1" id="KW-0547">Nucleotide-binding</keyword>
<dbReference type="Gene3D" id="3.40.50.300">
    <property type="entry name" value="P-loop containing nucleotide triphosphate hydrolases"/>
    <property type="match status" value="1"/>
</dbReference>
<keyword evidence="2" id="KW-0378">Hydrolase</keyword>
<dbReference type="PANTHER" id="PTHR43788:SF8">
    <property type="entry name" value="DNA-BINDING PROTEIN SMUBP-2"/>
    <property type="match status" value="1"/>
</dbReference>
<keyword evidence="7" id="KW-1185">Reference proteome</keyword>
<reference evidence="6" key="1">
    <citation type="journal article" date="2020" name="BMC Genomics">
        <title>Correction to: Identification and distribution of gene clusters required for synthesis of sphingolipid metabolism inhibitors in diverse species of the filamentous fungus Fusarium.</title>
        <authorList>
            <person name="Kim H.S."/>
            <person name="Lohmar J.M."/>
            <person name="Busman M."/>
            <person name="Brown D.W."/>
            <person name="Naumann T.A."/>
            <person name="Divon H.H."/>
            <person name="Lysoe E."/>
            <person name="Uhlig S."/>
            <person name="Proctor R.H."/>
        </authorList>
    </citation>
    <scope>NUCLEOTIDE SEQUENCE</scope>
    <source>
        <strain evidence="6">NRRL 20472</strain>
    </source>
</reference>
<evidence type="ECO:0000259" key="5">
    <source>
        <dbReference type="Pfam" id="PF13087"/>
    </source>
</evidence>